<feature type="compositionally biased region" description="Basic and acidic residues" evidence="11">
    <location>
        <begin position="318"/>
        <end position="327"/>
    </location>
</feature>
<evidence type="ECO:0000313" key="13">
    <source>
        <dbReference type="Proteomes" id="UP001500190"/>
    </source>
</evidence>
<comment type="cofactor">
    <cofactor evidence="1 10">
        <name>Mg(2+)</name>
        <dbReference type="ChEBI" id="CHEBI:18420"/>
    </cofactor>
</comment>
<protein>
    <recommendedName>
        <fullName evidence="10">tRNA dimethylallyltransferase</fullName>
        <ecNumber evidence="10">2.5.1.75</ecNumber>
    </recommendedName>
    <alternativeName>
        <fullName evidence="10">Dimethylallyl diphosphate:tRNA dimethylallyltransferase</fullName>
        <shortName evidence="10">DMAPP:tRNA dimethylallyltransferase</shortName>
        <shortName evidence="10">DMATase</shortName>
    </alternativeName>
    <alternativeName>
        <fullName evidence="10">Isopentenyl-diphosphate:tRNA isopentenyltransferase</fullName>
        <shortName evidence="10">IPP transferase</shortName>
        <shortName evidence="10">IPPT</shortName>
        <shortName evidence="10">IPTase</shortName>
    </alternativeName>
</protein>
<feature type="compositionally biased region" description="Gly residues" evidence="11">
    <location>
        <begin position="362"/>
        <end position="392"/>
    </location>
</feature>
<dbReference type="EC" id="2.5.1.75" evidence="10"/>
<evidence type="ECO:0000256" key="3">
    <source>
        <dbReference type="ARBA" id="ARBA00005842"/>
    </source>
</evidence>
<evidence type="ECO:0000256" key="9">
    <source>
        <dbReference type="ARBA" id="ARBA00049563"/>
    </source>
</evidence>
<keyword evidence="6 10" id="KW-0547">Nucleotide-binding</keyword>
<keyword evidence="5 10" id="KW-0819">tRNA processing</keyword>
<dbReference type="InterPro" id="IPR027417">
    <property type="entry name" value="P-loop_NTPase"/>
</dbReference>
<feature type="compositionally biased region" description="Gly residues" evidence="11">
    <location>
        <begin position="331"/>
        <end position="351"/>
    </location>
</feature>
<feature type="site" description="Interaction with substrate tRNA" evidence="10">
    <location>
        <position position="111"/>
    </location>
</feature>
<evidence type="ECO:0000256" key="10">
    <source>
        <dbReference type="HAMAP-Rule" id="MF_00185"/>
    </source>
</evidence>
<dbReference type="HAMAP" id="MF_00185">
    <property type="entry name" value="IPP_trans"/>
    <property type="match status" value="1"/>
</dbReference>
<keyword evidence="13" id="KW-1185">Reference proteome</keyword>
<evidence type="ECO:0000256" key="4">
    <source>
        <dbReference type="ARBA" id="ARBA00022679"/>
    </source>
</evidence>
<proteinExistence type="inferred from homology"/>
<keyword evidence="8 10" id="KW-0460">Magnesium</keyword>
<evidence type="ECO:0000256" key="2">
    <source>
        <dbReference type="ARBA" id="ARBA00003213"/>
    </source>
</evidence>
<dbReference type="InterPro" id="IPR018022">
    <property type="entry name" value="IPT"/>
</dbReference>
<evidence type="ECO:0000256" key="6">
    <source>
        <dbReference type="ARBA" id="ARBA00022741"/>
    </source>
</evidence>
<keyword evidence="4 10" id="KW-0808">Transferase</keyword>
<evidence type="ECO:0000256" key="7">
    <source>
        <dbReference type="ARBA" id="ARBA00022840"/>
    </source>
</evidence>
<comment type="caution">
    <text evidence="10">Lacks conserved residue(s) required for the propagation of feature annotation.</text>
</comment>
<evidence type="ECO:0000256" key="11">
    <source>
        <dbReference type="SAM" id="MobiDB-lite"/>
    </source>
</evidence>
<name>A0ABP4PM89_9ACTN</name>
<comment type="caution">
    <text evidence="12">The sequence shown here is derived from an EMBL/GenBank/DDBJ whole genome shotgun (WGS) entry which is preliminary data.</text>
</comment>
<feature type="region of interest" description="Interaction with substrate tRNA" evidence="10">
    <location>
        <begin position="45"/>
        <end position="48"/>
    </location>
</feature>
<dbReference type="PANTHER" id="PTHR11088:SF60">
    <property type="entry name" value="TRNA DIMETHYLALLYLTRANSFERASE"/>
    <property type="match status" value="1"/>
</dbReference>
<comment type="subunit">
    <text evidence="10">Monomer.</text>
</comment>
<feature type="binding site" evidence="10">
    <location>
        <begin position="16"/>
        <end position="21"/>
    </location>
    <ligand>
        <name>substrate</name>
    </ligand>
</feature>
<dbReference type="EMBL" id="BAAAND010000006">
    <property type="protein sequence ID" value="GAA1584475.1"/>
    <property type="molecule type" value="Genomic_DNA"/>
</dbReference>
<gene>
    <name evidence="10" type="primary">miaA</name>
    <name evidence="12" type="ORF">GCM10009742_32380</name>
</gene>
<dbReference type="RefSeq" id="WP_344191852.1">
    <property type="nucleotide sequence ID" value="NZ_BAAAND010000006.1"/>
</dbReference>
<comment type="catalytic activity">
    <reaction evidence="9 10">
        <text>adenosine(37) in tRNA + dimethylallyl diphosphate = N(6)-dimethylallyladenosine(37) in tRNA + diphosphate</text>
        <dbReference type="Rhea" id="RHEA:26482"/>
        <dbReference type="Rhea" id="RHEA-COMP:10162"/>
        <dbReference type="Rhea" id="RHEA-COMP:10375"/>
        <dbReference type="ChEBI" id="CHEBI:33019"/>
        <dbReference type="ChEBI" id="CHEBI:57623"/>
        <dbReference type="ChEBI" id="CHEBI:74411"/>
        <dbReference type="ChEBI" id="CHEBI:74415"/>
        <dbReference type="EC" id="2.5.1.75"/>
    </reaction>
</comment>
<keyword evidence="7 10" id="KW-0067">ATP-binding</keyword>
<dbReference type="SUPFAM" id="SSF52540">
    <property type="entry name" value="P-loop containing nucleoside triphosphate hydrolases"/>
    <property type="match status" value="1"/>
</dbReference>
<dbReference type="Pfam" id="PF01715">
    <property type="entry name" value="IPPT"/>
    <property type="match status" value="1"/>
</dbReference>
<dbReference type="Gene3D" id="3.40.50.300">
    <property type="entry name" value="P-loop containing nucleotide triphosphate hydrolases"/>
    <property type="match status" value="1"/>
</dbReference>
<reference evidence="13" key="1">
    <citation type="journal article" date="2019" name="Int. J. Syst. Evol. Microbiol.">
        <title>The Global Catalogue of Microorganisms (GCM) 10K type strain sequencing project: providing services to taxonomists for standard genome sequencing and annotation.</title>
        <authorList>
            <consortium name="The Broad Institute Genomics Platform"/>
            <consortium name="The Broad Institute Genome Sequencing Center for Infectious Disease"/>
            <person name="Wu L."/>
            <person name="Ma J."/>
        </authorList>
    </citation>
    <scope>NUCLEOTIDE SEQUENCE [LARGE SCALE GENOMIC DNA]</scope>
    <source>
        <strain evidence="13">JCM 14304</strain>
    </source>
</reference>
<comment type="similarity">
    <text evidence="3 10">Belongs to the IPP transferase family.</text>
</comment>
<dbReference type="Proteomes" id="UP001500190">
    <property type="component" value="Unassembled WGS sequence"/>
</dbReference>
<feature type="binding site" evidence="10">
    <location>
        <begin position="14"/>
        <end position="21"/>
    </location>
    <ligand>
        <name>ATP</name>
        <dbReference type="ChEBI" id="CHEBI:30616"/>
    </ligand>
</feature>
<sequence>MSDAVPRLLVALYGPTSAGKTAVSVDLCLRIRDELGLPPMVVSADSRQVYRYMDIGTSKTTPEEMRGIPHTMIDVTEPVRKLELETFVAEARRHMEDCWTSGGVPVIVGGTSVYVRSLLEGWEVDAVAEARNAIRRDFPRSMAEDAYAVLARLDPKAAGKIHENNYDAIVNALARAMGNDPGRAVAPATRQVVFAVDRSPTDIDQRVAATYDHQVARGLRDEVLGLEERYDVLAQYRRLGQKSPNQVVHTHGYTEWFDVALDRGTSVANLDESDRAEVRSRVVERIQTHTRRQRAAIPKLTGVRPIRNADDAFTQVKRTLETPEPPRDQPGSGGGKRGGPGRTGGTTGRRSGGNPAAKRTGGASGRNSGRGSGGSPGRGSGGSAGGGRRGRR</sequence>
<evidence type="ECO:0000256" key="1">
    <source>
        <dbReference type="ARBA" id="ARBA00001946"/>
    </source>
</evidence>
<feature type="region of interest" description="Disordered" evidence="11">
    <location>
        <begin position="289"/>
        <end position="392"/>
    </location>
</feature>
<evidence type="ECO:0000313" key="12">
    <source>
        <dbReference type="EMBL" id="GAA1584475.1"/>
    </source>
</evidence>
<evidence type="ECO:0000256" key="5">
    <source>
        <dbReference type="ARBA" id="ARBA00022694"/>
    </source>
</evidence>
<organism evidence="12 13">
    <name type="scientific">Kribbella karoonensis</name>
    <dbReference type="NCBI Taxonomy" id="324851"/>
    <lineage>
        <taxon>Bacteria</taxon>
        <taxon>Bacillati</taxon>
        <taxon>Actinomycetota</taxon>
        <taxon>Actinomycetes</taxon>
        <taxon>Propionibacteriales</taxon>
        <taxon>Kribbellaceae</taxon>
        <taxon>Kribbella</taxon>
    </lineage>
</organism>
<accession>A0ABP4PM89</accession>
<comment type="function">
    <text evidence="2 10">Catalyzes the transfer of a dimethylallyl group onto the adenine at position 37 in tRNAs that read codons beginning with uridine, leading to the formation of N6-(dimethylallyl)adenosine (i(6)A).</text>
</comment>
<evidence type="ECO:0000256" key="8">
    <source>
        <dbReference type="ARBA" id="ARBA00022842"/>
    </source>
</evidence>
<feature type="site" description="Interaction with substrate tRNA" evidence="10">
    <location>
        <position position="131"/>
    </location>
</feature>
<dbReference type="InterPro" id="IPR039657">
    <property type="entry name" value="Dimethylallyltransferase"/>
</dbReference>
<dbReference type="PANTHER" id="PTHR11088">
    <property type="entry name" value="TRNA DIMETHYLALLYLTRANSFERASE"/>
    <property type="match status" value="1"/>
</dbReference>